<feature type="domain" description="Cyclic nucleotide-binding" evidence="4">
    <location>
        <begin position="13"/>
        <end position="94"/>
    </location>
</feature>
<organism evidence="5 6">
    <name type="scientific">Methylobacterium tardum</name>
    <dbReference type="NCBI Taxonomy" id="374432"/>
    <lineage>
        <taxon>Bacteria</taxon>
        <taxon>Pseudomonadati</taxon>
        <taxon>Pseudomonadota</taxon>
        <taxon>Alphaproteobacteria</taxon>
        <taxon>Hyphomicrobiales</taxon>
        <taxon>Methylobacteriaceae</taxon>
        <taxon>Methylobacterium</taxon>
    </lineage>
</organism>
<gene>
    <name evidence="5" type="ORF">GCM10007890_09610</name>
</gene>
<dbReference type="InterPro" id="IPR000595">
    <property type="entry name" value="cNMP-bd_dom"/>
</dbReference>
<dbReference type="GO" id="GO:0003700">
    <property type="term" value="F:DNA-binding transcription factor activity"/>
    <property type="evidence" value="ECO:0007669"/>
    <property type="project" value="TreeGrafter"/>
</dbReference>
<comment type="caution">
    <text evidence="5">The sequence shown here is derived from an EMBL/GenBank/DDBJ whole genome shotgun (WGS) entry which is preliminary data.</text>
</comment>
<dbReference type="Gene3D" id="2.60.120.10">
    <property type="entry name" value="Jelly Rolls"/>
    <property type="match status" value="1"/>
</dbReference>
<protein>
    <submittedName>
        <fullName evidence="5">Cyclic nucleotide-binding protein</fullName>
    </submittedName>
</protein>
<keyword evidence="2" id="KW-0238">DNA-binding</keyword>
<dbReference type="SUPFAM" id="SSF46785">
    <property type="entry name" value="Winged helix' DNA-binding domain"/>
    <property type="match status" value="1"/>
</dbReference>
<proteinExistence type="predicted"/>
<sequence length="237" mass="25877">MDHTVQRDTRNQLLQAMRAEDLAALRPHLRYADLPLGEPLIRSHRPVEDLYFPDSGVVSITAEASQGRVEVGMTGREGLIGAVPVLLGSDRVASDCFIQIPGAAWRIPAAALSAAAEASPSLRRLLLRYVQTELVQARHTAYVNATFTLEPRLARWLLMCHDRVDGDDLPLKHEFLSVMLGVQRSGVTLALQALEGGGGIRGRRGRVQILDREPLRQVADASYGAAEAEYARLIVGA</sequence>
<dbReference type="GO" id="GO:0005829">
    <property type="term" value="C:cytosol"/>
    <property type="evidence" value="ECO:0007669"/>
    <property type="project" value="TreeGrafter"/>
</dbReference>
<evidence type="ECO:0000313" key="5">
    <source>
        <dbReference type="EMBL" id="GLS68949.1"/>
    </source>
</evidence>
<reference evidence="6" key="1">
    <citation type="journal article" date="2019" name="Int. J. Syst. Evol. Microbiol.">
        <title>The Global Catalogue of Microorganisms (GCM) 10K type strain sequencing project: providing services to taxonomists for standard genome sequencing and annotation.</title>
        <authorList>
            <consortium name="The Broad Institute Genomics Platform"/>
            <consortium name="The Broad Institute Genome Sequencing Center for Infectious Disease"/>
            <person name="Wu L."/>
            <person name="Ma J."/>
        </authorList>
    </citation>
    <scope>NUCLEOTIDE SEQUENCE [LARGE SCALE GENOMIC DNA]</scope>
    <source>
        <strain evidence="6">NBRC 103632</strain>
    </source>
</reference>
<accession>A0AA37WQ65</accession>
<dbReference type="InterPro" id="IPR050397">
    <property type="entry name" value="Env_Response_Regulators"/>
</dbReference>
<keyword evidence="3" id="KW-0804">Transcription</keyword>
<keyword evidence="6" id="KW-1185">Reference proteome</keyword>
<dbReference type="GO" id="GO:0003677">
    <property type="term" value="F:DNA binding"/>
    <property type="evidence" value="ECO:0007669"/>
    <property type="project" value="UniProtKB-KW"/>
</dbReference>
<dbReference type="Gene3D" id="1.10.10.10">
    <property type="entry name" value="Winged helix-like DNA-binding domain superfamily/Winged helix DNA-binding domain"/>
    <property type="match status" value="1"/>
</dbReference>
<dbReference type="PANTHER" id="PTHR24567">
    <property type="entry name" value="CRP FAMILY TRANSCRIPTIONAL REGULATORY PROTEIN"/>
    <property type="match status" value="1"/>
</dbReference>
<dbReference type="PROSITE" id="PS50042">
    <property type="entry name" value="CNMP_BINDING_3"/>
    <property type="match status" value="1"/>
</dbReference>
<dbReference type="AlphaFoldDB" id="A0AA37WQ65"/>
<name>A0AA37WQ65_9HYPH</name>
<dbReference type="SUPFAM" id="SSF51206">
    <property type="entry name" value="cAMP-binding domain-like"/>
    <property type="match status" value="1"/>
</dbReference>
<dbReference type="Proteomes" id="UP001157440">
    <property type="component" value="Unassembled WGS sequence"/>
</dbReference>
<dbReference type="SMART" id="SM00100">
    <property type="entry name" value="cNMP"/>
    <property type="match status" value="1"/>
</dbReference>
<dbReference type="PANTHER" id="PTHR24567:SF74">
    <property type="entry name" value="HTH-TYPE TRANSCRIPTIONAL REGULATOR ARCR"/>
    <property type="match status" value="1"/>
</dbReference>
<dbReference type="CDD" id="cd00038">
    <property type="entry name" value="CAP_ED"/>
    <property type="match status" value="1"/>
</dbReference>
<evidence type="ECO:0000256" key="3">
    <source>
        <dbReference type="ARBA" id="ARBA00023163"/>
    </source>
</evidence>
<dbReference type="InterPro" id="IPR036388">
    <property type="entry name" value="WH-like_DNA-bd_sf"/>
</dbReference>
<evidence type="ECO:0000256" key="1">
    <source>
        <dbReference type="ARBA" id="ARBA00023015"/>
    </source>
</evidence>
<dbReference type="InterPro" id="IPR014710">
    <property type="entry name" value="RmlC-like_jellyroll"/>
</dbReference>
<dbReference type="InterPro" id="IPR018490">
    <property type="entry name" value="cNMP-bd_dom_sf"/>
</dbReference>
<dbReference type="InterPro" id="IPR036390">
    <property type="entry name" value="WH_DNA-bd_sf"/>
</dbReference>
<dbReference type="Pfam" id="PF13545">
    <property type="entry name" value="HTH_Crp_2"/>
    <property type="match status" value="1"/>
</dbReference>
<evidence type="ECO:0000259" key="4">
    <source>
        <dbReference type="PROSITE" id="PS50042"/>
    </source>
</evidence>
<evidence type="ECO:0000313" key="6">
    <source>
        <dbReference type="Proteomes" id="UP001157440"/>
    </source>
</evidence>
<dbReference type="EMBL" id="BSPL01000008">
    <property type="protein sequence ID" value="GLS68949.1"/>
    <property type="molecule type" value="Genomic_DNA"/>
</dbReference>
<keyword evidence="1" id="KW-0805">Transcription regulation</keyword>
<evidence type="ECO:0000256" key="2">
    <source>
        <dbReference type="ARBA" id="ARBA00023125"/>
    </source>
</evidence>
<dbReference type="InterPro" id="IPR012318">
    <property type="entry name" value="HTH_CRP"/>
</dbReference>
<dbReference type="RefSeq" id="WP_308445194.1">
    <property type="nucleotide sequence ID" value="NZ_BPQZ01000007.1"/>
</dbReference>